<keyword evidence="2" id="KW-1185">Reference proteome</keyword>
<accession>A0A364JV38</accession>
<protein>
    <submittedName>
        <fullName evidence="1">Uncharacterized protein</fullName>
    </submittedName>
</protein>
<name>A0A364JV38_9HYPH</name>
<comment type="caution">
    <text evidence="1">The sequence shown here is derived from an EMBL/GenBank/DDBJ whole genome shotgun (WGS) entry which is preliminary data.</text>
</comment>
<dbReference type="RefSeq" id="WP_111575165.1">
    <property type="nucleotide sequence ID" value="NZ_JBHLXA010000025.1"/>
</dbReference>
<dbReference type="Proteomes" id="UP000249453">
    <property type="component" value="Unassembled WGS sequence"/>
</dbReference>
<reference evidence="1 2" key="1">
    <citation type="submission" date="2018-06" db="EMBL/GenBank/DDBJ databases">
        <title>Genomic Encyclopedia of Type Strains, Phase IV (KMG-IV): sequencing the most valuable type-strain genomes for metagenomic binning, comparative biology and taxonomic classification.</title>
        <authorList>
            <person name="Goeker M."/>
        </authorList>
    </citation>
    <scope>NUCLEOTIDE SEQUENCE [LARGE SCALE GENOMIC DNA]</scope>
    <source>
        <strain evidence="1 2">DSM 26720</strain>
    </source>
</reference>
<evidence type="ECO:0000313" key="2">
    <source>
        <dbReference type="Proteomes" id="UP000249453"/>
    </source>
</evidence>
<dbReference type="OrthoDB" id="8452826at2"/>
<proteinExistence type="predicted"/>
<gene>
    <name evidence="1" type="ORF">C7374_10531</name>
</gene>
<organism evidence="1 2">
    <name type="scientific">Falsochrobactrum ovis</name>
    <dbReference type="NCBI Taxonomy" id="1293442"/>
    <lineage>
        <taxon>Bacteria</taxon>
        <taxon>Pseudomonadati</taxon>
        <taxon>Pseudomonadota</taxon>
        <taxon>Alphaproteobacteria</taxon>
        <taxon>Hyphomicrobiales</taxon>
        <taxon>Brucellaceae</taxon>
        <taxon>Falsochrobactrum</taxon>
    </lineage>
</organism>
<dbReference type="AlphaFoldDB" id="A0A364JV38"/>
<dbReference type="EMBL" id="QLMK01000005">
    <property type="protein sequence ID" value="RAK28983.1"/>
    <property type="molecule type" value="Genomic_DNA"/>
</dbReference>
<evidence type="ECO:0000313" key="1">
    <source>
        <dbReference type="EMBL" id="RAK28983.1"/>
    </source>
</evidence>
<sequence>MCKTEPPLREDPLLSQYRDIGPAVLVAALMSNPKRQEVEKDNIRRSILAVKKPRYKA</sequence>